<dbReference type="OrthoDB" id="629495at2759"/>
<dbReference type="AlphaFoldDB" id="A0A8B8J6B4"/>
<feature type="region of interest" description="Disordered" evidence="1">
    <location>
        <begin position="158"/>
        <end position="177"/>
    </location>
</feature>
<evidence type="ECO:0000256" key="1">
    <source>
        <dbReference type="SAM" id="MobiDB-lite"/>
    </source>
</evidence>
<sequence length="177" mass="19932">MKNGSISRGGSIIFVNYDERLKIKFGRKPTIVESFNRMHKTKQGMEGYVDKRSEAIMTKYSAEYSKKYGDASTLDASPRDYNLWFEATDVPTHGRVYGFSPLEDLTGIIGQSSSSSTSISQAPELYTREDFLGILEHKKKPWQEEVLQKIREEIGFGPRHANQKSNGDSGFAVHASL</sequence>
<organism evidence="2 3">
    <name type="scientific">Phoenix dactylifera</name>
    <name type="common">Date palm</name>
    <dbReference type="NCBI Taxonomy" id="42345"/>
    <lineage>
        <taxon>Eukaryota</taxon>
        <taxon>Viridiplantae</taxon>
        <taxon>Streptophyta</taxon>
        <taxon>Embryophyta</taxon>
        <taxon>Tracheophyta</taxon>
        <taxon>Spermatophyta</taxon>
        <taxon>Magnoliopsida</taxon>
        <taxon>Liliopsida</taxon>
        <taxon>Arecaceae</taxon>
        <taxon>Coryphoideae</taxon>
        <taxon>Phoeniceae</taxon>
        <taxon>Phoenix</taxon>
    </lineage>
</organism>
<gene>
    <name evidence="3" type="primary">LOC103710297</name>
</gene>
<dbReference type="InterPro" id="IPR004252">
    <property type="entry name" value="Probable_transposase_24"/>
</dbReference>
<protein>
    <submittedName>
        <fullName evidence="3">Uncharacterized protein LOC103710297</fullName>
    </submittedName>
</protein>
<evidence type="ECO:0000313" key="2">
    <source>
        <dbReference type="Proteomes" id="UP000228380"/>
    </source>
</evidence>
<keyword evidence="2" id="KW-1185">Reference proteome</keyword>
<dbReference type="Pfam" id="PF03004">
    <property type="entry name" value="Transposase_24"/>
    <property type="match status" value="1"/>
</dbReference>
<reference evidence="3" key="2">
    <citation type="submission" date="2025-08" db="UniProtKB">
        <authorList>
            <consortium name="RefSeq"/>
        </authorList>
    </citation>
    <scope>IDENTIFICATION</scope>
    <source>
        <tissue evidence="3">Young leaves</tissue>
    </source>
</reference>
<proteinExistence type="predicted"/>
<accession>A0A8B8J6B4</accession>
<name>A0A8B8J6B4_PHODC</name>
<dbReference type="Proteomes" id="UP000228380">
    <property type="component" value="Chromosome 5"/>
</dbReference>
<dbReference type="RefSeq" id="XP_026661694.2">
    <property type="nucleotide sequence ID" value="XM_026805893.2"/>
</dbReference>
<dbReference type="KEGG" id="pda:103710297"/>
<dbReference type="GeneID" id="103710297"/>
<evidence type="ECO:0000313" key="3">
    <source>
        <dbReference type="RefSeq" id="XP_026661694.2"/>
    </source>
</evidence>
<reference evidence="2" key="1">
    <citation type="journal article" date="2019" name="Nat. Commun.">
        <title>Genome-wide association mapping of date palm fruit traits.</title>
        <authorList>
            <person name="Hazzouri K.M."/>
            <person name="Gros-Balthazard M."/>
            <person name="Flowers J.M."/>
            <person name="Copetti D."/>
            <person name="Lemansour A."/>
            <person name="Lebrun M."/>
            <person name="Masmoudi K."/>
            <person name="Ferrand S."/>
            <person name="Dhar M.I."/>
            <person name="Fresquez Z.A."/>
            <person name="Rosas U."/>
            <person name="Zhang J."/>
            <person name="Talag J."/>
            <person name="Lee S."/>
            <person name="Kudrna D."/>
            <person name="Powell R.F."/>
            <person name="Leitch I.J."/>
            <person name="Krueger R.R."/>
            <person name="Wing R.A."/>
            <person name="Amiri K.M.A."/>
            <person name="Purugganan M.D."/>
        </authorList>
    </citation>
    <scope>NUCLEOTIDE SEQUENCE [LARGE SCALE GENOMIC DNA]</scope>
    <source>
        <strain evidence="2">cv. Khalas</strain>
    </source>
</reference>